<dbReference type="AlphaFoldDB" id="X0ZDI0"/>
<comment type="caution">
    <text evidence="1">The sequence shown here is derived from an EMBL/GenBank/DDBJ whole genome shotgun (WGS) entry which is preliminary data.</text>
</comment>
<dbReference type="EMBL" id="BART01006645">
    <property type="protein sequence ID" value="GAG67344.1"/>
    <property type="molecule type" value="Genomic_DNA"/>
</dbReference>
<gene>
    <name evidence="1" type="ORF">S01H4_15173</name>
</gene>
<name>X0ZDI0_9ZZZZ</name>
<feature type="non-terminal residue" evidence="1">
    <location>
        <position position="181"/>
    </location>
</feature>
<proteinExistence type="predicted"/>
<accession>X0ZDI0</accession>
<sequence>MITDITSYIADWILAWPELTGDCLITEDPGVTYKDGLTLAYKDPIKGVLIKTSEEFTYSGIDDRRGNFFYLRHVDAEELTYNPIDTPRSSCLKDTQITANLRLVSVVKNLVQVNGNERYEVEEFLRNALLNLDFKDYTGVERNIAIELTLSRVNSIQVLAEERVEDTTPRGVELQNVFTAI</sequence>
<reference evidence="1" key="1">
    <citation type="journal article" date="2014" name="Front. Microbiol.">
        <title>High frequency of phylogenetically diverse reductive dehalogenase-homologous genes in deep subseafloor sedimentary metagenomes.</title>
        <authorList>
            <person name="Kawai M."/>
            <person name="Futagami T."/>
            <person name="Toyoda A."/>
            <person name="Takaki Y."/>
            <person name="Nishi S."/>
            <person name="Hori S."/>
            <person name="Arai W."/>
            <person name="Tsubouchi T."/>
            <person name="Morono Y."/>
            <person name="Uchiyama I."/>
            <person name="Ito T."/>
            <person name="Fujiyama A."/>
            <person name="Inagaki F."/>
            <person name="Takami H."/>
        </authorList>
    </citation>
    <scope>NUCLEOTIDE SEQUENCE</scope>
    <source>
        <strain evidence="1">Expedition CK06-06</strain>
    </source>
</reference>
<protein>
    <submittedName>
        <fullName evidence="1">Uncharacterized protein</fullName>
    </submittedName>
</protein>
<evidence type="ECO:0000313" key="1">
    <source>
        <dbReference type="EMBL" id="GAG67344.1"/>
    </source>
</evidence>
<organism evidence="1">
    <name type="scientific">marine sediment metagenome</name>
    <dbReference type="NCBI Taxonomy" id="412755"/>
    <lineage>
        <taxon>unclassified sequences</taxon>
        <taxon>metagenomes</taxon>
        <taxon>ecological metagenomes</taxon>
    </lineage>
</organism>